<gene>
    <name evidence="4" type="ORF">DDK22_36275</name>
</gene>
<feature type="chain" id="PRO_5016967528" evidence="2">
    <location>
        <begin position="19"/>
        <end position="262"/>
    </location>
</feature>
<dbReference type="SMART" id="SM00062">
    <property type="entry name" value="PBPb"/>
    <property type="match status" value="1"/>
</dbReference>
<evidence type="ECO:0000256" key="1">
    <source>
        <dbReference type="ARBA" id="ARBA00022729"/>
    </source>
</evidence>
<dbReference type="SUPFAM" id="SSF53850">
    <property type="entry name" value="Periplasmic binding protein-like II"/>
    <property type="match status" value="1"/>
</dbReference>
<dbReference type="PANTHER" id="PTHR35936:SF19">
    <property type="entry name" value="AMINO-ACID-BINDING PROTEIN YXEM-RELATED"/>
    <property type="match status" value="1"/>
</dbReference>
<evidence type="ECO:0000313" key="5">
    <source>
        <dbReference type="Proteomes" id="UP000253501"/>
    </source>
</evidence>
<feature type="domain" description="Solute-binding protein family 3/N-terminal" evidence="3">
    <location>
        <begin position="39"/>
        <end position="262"/>
    </location>
</feature>
<sequence>MKFLIAPVFALLSSVAAAQTVSAVTSAPSALNRAAQSGTLRVCTPGDYKPFSFQRPDGSFEGLDVDLMGSLATALGAKPQFVKTTWANLMHDFVAGKCDIAAGGISVTLERQKLAFFSAPYMVNGKTPIARCENAAKYQSVEAINRPEVRVIANPGGSNERFAKTRLQRAQLTVHRDNLTIFDELIAGRADVFVTEAAEAVAQSRIHPELCAINPEHPLQYAEMAFLLPNGDTVFKGFVDQWLHLAREGGDYQVHAAKWLGK</sequence>
<dbReference type="Pfam" id="PF00497">
    <property type="entry name" value="SBP_bac_3"/>
    <property type="match status" value="1"/>
</dbReference>
<reference evidence="4 5" key="1">
    <citation type="submission" date="2018-04" db="EMBL/GenBank/DDBJ databases">
        <title>Cupriavidus necator CR12 genome sequencing and assembly.</title>
        <authorList>
            <person name="Ben Fekih I."/>
            <person name="Mazhar H.S."/>
            <person name="Bello S.K."/>
            <person name="Rensing C."/>
        </authorList>
    </citation>
    <scope>NUCLEOTIDE SEQUENCE [LARGE SCALE GENOMIC DNA]</scope>
    <source>
        <strain evidence="4 5">CR12</strain>
    </source>
</reference>
<keyword evidence="1 2" id="KW-0732">Signal</keyword>
<accession>A0A367P8X1</accession>
<dbReference type="Gene3D" id="3.40.190.10">
    <property type="entry name" value="Periplasmic binding protein-like II"/>
    <property type="match status" value="2"/>
</dbReference>
<organism evidence="4 5">
    <name type="scientific">Cupriavidus necator</name>
    <name type="common">Alcaligenes eutrophus</name>
    <name type="synonym">Ralstonia eutropha</name>
    <dbReference type="NCBI Taxonomy" id="106590"/>
    <lineage>
        <taxon>Bacteria</taxon>
        <taxon>Pseudomonadati</taxon>
        <taxon>Pseudomonadota</taxon>
        <taxon>Betaproteobacteria</taxon>
        <taxon>Burkholderiales</taxon>
        <taxon>Burkholderiaceae</taxon>
        <taxon>Cupriavidus</taxon>
    </lineage>
</organism>
<dbReference type="Proteomes" id="UP000253501">
    <property type="component" value="Unassembled WGS sequence"/>
</dbReference>
<feature type="signal peptide" evidence="2">
    <location>
        <begin position="1"/>
        <end position="18"/>
    </location>
</feature>
<protein>
    <submittedName>
        <fullName evidence="4">ArtI protein</fullName>
    </submittedName>
</protein>
<comment type="caution">
    <text evidence="4">The sequence shown here is derived from an EMBL/GenBank/DDBJ whole genome shotgun (WGS) entry which is preliminary data.</text>
</comment>
<evidence type="ECO:0000259" key="3">
    <source>
        <dbReference type="SMART" id="SM00062"/>
    </source>
</evidence>
<dbReference type="InterPro" id="IPR001638">
    <property type="entry name" value="Solute-binding_3/MltF_N"/>
</dbReference>
<dbReference type="EMBL" id="QDHA01000138">
    <property type="protein sequence ID" value="RCJ03625.1"/>
    <property type="molecule type" value="Genomic_DNA"/>
</dbReference>
<evidence type="ECO:0000256" key="2">
    <source>
        <dbReference type="SAM" id="SignalP"/>
    </source>
</evidence>
<dbReference type="AlphaFoldDB" id="A0A367P8X1"/>
<proteinExistence type="predicted"/>
<name>A0A367P8X1_CUPNE</name>
<evidence type="ECO:0000313" key="4">
    <source>
        <dbReference type="EMBL" id="RCJ03625.1"/>
    </source>
</evidence>
<dbReference type="RefSeq" id="WP_114136127.1">
    <property type="nucleotide sequence ID" value="NZ_CP068434.1"/>
</dbReference>
<dbReference type="PANTHER" id="PTHR35936">
    <property type="entry name" value="MEMBRANE-BOUND LYTIC MUREIN TRANSGLYCOSYLASE F"/>
    <property type="match status" value="1"/>
</dbReference>